<evidence type="ECO:0000313" key="1">
    <source>
        <dbReference type="EMBL" id="RYO92476.1"/>
    </source>
</evidence>
<dbReference type="EMBL" id="QJNS01000027">
    <property type="protein sequence ID" value="RYO92476.1"/>
    <property type="molecule type" value="Genomic_DNA"/>
</dbReference>
<sequence length="104" mass="11449">MRQLMSCDSTTTGRIIVHRVSLPFPPRNEAADAVALKGWTMSNYEGSVEYWVLDVDEIKKALTIDLDWVGKVAVPEEDIGDKHRGLVQVSLDNGKSAFSAVKSS</sequence>
<gene>
    <name evidence="1" type="ORF">DL762_001622</name>
</gene>
<dbReference type="Proteomes" id="UP000294003">
    <property type="component" value="Unassembled WGS sequence"/>
</dbReference>
<name>A0ABY0HH31_9PEZI</name>
<proteinExistence type="predicted"/>
<keyword evidence="2" id="KW-1185">Reference proteome</keyword>
<protein>
    <submittedName>
        <fullName evidence="1">Uncharacterized protein</fullName>
    </submittedName>
</protein>
<evidence type="ECO:0000313" key="2">
    <source>
        <dbReference type="Proteomes" id="UP000294003"/>
    </source>
</evidence>
<comment type="caution">
    <text evidence="1">The sequence shown here is derived from an EMBL/GenBank/DDBJ whole genome shotgun (WGS) entry which is preliminary data.</text>
</comment>
<accession>A0ABY0HH31</accession>
<organism evidence="1 2">
    <name type="scientific">Monosporascus cannonballus</name>
    <dbReference type="NCBI Taxonomy" id="155416"/>
    <lineage>
        <taxon>Eukaryota</taxon>
        <taxon>Fungi</taxon>
        <taxon>Dikarya</taxon>
        <taxon>Ascomycota</taxon>
        <taxon>Pezizomycotina</taxon>
        <taxon>Sordariomycetes</taxon>
        <taxon>Xylariomycetidae</taxon>
        <taxon>Xylariales</taxon>
        <taxon>Xylariales incertae sedis</taxon>
        <taxon>Monosporascus</taxon>
    </lineage>
</organism>
<reference evidence="1 2" key="1">
    <citation type="submission" date="2018-06" db="EMBL/GenBank/DDBJ databases">
        <title>Complete Genomes of Monosporascus.</title>
        <authorList>
            <person name="Robinson A.J."/>
            <person name="Natvig D.O."/>
        </authorList>
    </citation>
    <scope>NUCLEOTIDE SEQUENCE [LARGE SCALE GENOMIC DNA]</scope>
    <source>
        <strain evidence="1 2">CBS 609.92</strain>
    </source>
</reference>